<dbReference type="SUPFAM" id="SSF49329">
    <property type="entry name" value="Cu,Zn superoxide dismutase-like"/>
    <property type="match status" value="1"/>
</dbReference>
<gene>
    <name evidence="5" type="ORF">EDC39_1045</name>
</gene>
<comment type="function">
    <text evidence="2">Destroys radicals which are normally produced within the cells and which are toxic to biological systems.</text>
</comment>
<dbReference type="OrthoDB" id="5431326at2"/>
<keyword evidence="2" id="KW-0862">Zinc</keyword>
<dbReference type="RefSeq" id="WP_148895354.1">
    <property type="nucleotide sequence ID" value="NZ_VNIB01000004.1"/>
</dbReference>
<dbReference type="Gene3D" id="2.60.40.200">
    <property type="entry name" value="Superoxide dismutase, copper/zinc binding domain"/>
    <property type="match status" value="1"/>
</dbReference>
<dbReference type="InterPro" id="IPR036423">
    <property type="entry name" value="SOD-like_Cu/Zn_dom_sf"/>
</dbReference>
<feature type="signal peptide" evidence="3">
    <location>
        <begin position="1"/>
        <end position="22"/>
    </location>
</feature>
<dbReference type="EMBL" id="VNIB01000004">
    <property type="protein sequence ID" value="TYO98882.1"/>
    <property type="molecule type" value="Genomic_DNA"/>
</dbReference>
<keyword evidence="2" id="KW-0479">Metal-binding</keyword>
<keyword evidence="2" id="KW-0186">Copper</keyword>
<protein>
    <recommendedName>
        <fullName evidence="2">Superoxide dismutase [Cu-Zn]</fullName>
        <ecNumber evidence="2">1.15.1.1</ecNumber>
    </recommendedName>
</protein>
<dbReference type="GO" id="GO:0004784">
    <property type="term" value="F:superoxide dismutase activity"/>
    <property type="evidence" value="ECO:0007669"/>
    <property type="project" value="UniProtKB-EC"/>
</dbReference>
<organism evidence="5 6">
    <name type="scientific">Geothermobacter ehrlichii</name>
    <dbReference type="NCBI Taxonomy" id="213224"/>
    <lineage>
        <taxon>Bacteria</taxon>
        <taxon>Pseudomonadati</taxon>
        <taxon>Thermodesulfobacteriota</taxon>
        <taxon>Desulfuromonadia</taxon>
        <taxon>Desulfuromonadales</taxon>
        <taxon>Geothermobacteraceae</taxon>
        <taxon>Geothermobacter</taxon>
    </lineage>
</organism>
<comment type="catalytic activity">
    <reaction evidence="2">
        <text>2 superoxide + 2 H(+) = H2O2 + O2</text>
        <dbReference type="Rhea" id="RHEA:20696"/>
        <dbReference type="ChEBI" id="CHEBI:15378"/>
        <dbReference type="ChEBI" id="CHEBI:15379"/>
        <dbReference type="ChEBI" id="CHEBI:16240"/>
        <dbReference type="ChEBI" id="CHEBI:18421"/>
        <dbReference type="EC" id="1.15.1.1"/>
    </reaction>
</comment>
<dbReference type="PROSITE" id="PS00332">
    <property type="entry name" value="SOD_CU_ZN_2"/>
    <property type="match status" value="1"/>
</dbReference>
<dbReference type="Proteomes" id="UP000324159">
    <property type="component" value="Unassembled WGS sequence"/>
</dbReference>
<dbReference type="CDD" id="cd00305">
    <property type="entry name" value="Cu-Zn_Superoxide_Dismutase"/>
    <property type="match status" value="1"/>
</dbReference>
<reference evidence="5 6" key="1">
    <citation type="submission" date="2019-07" db="EMBL/GenBank/DDBJ databases">
        <title>Genomic Encyclopedia of Type Strains, Phase IV (KMG-IV): sequencing the most valuable type-strain genomes for metagenomic binning, comparative biology and taxonomic classification.</title>
        <authorList>
            <person name="Goeker M."/>
        </authorList>
    </citation>
    <scope>NUCLEOTIDE SEQUENCE [LARGE SCALE GENOMIC DNA]</scope>
    <source>
        <strain evidence="5 6">SS015</strain>
    </source>
</reference>
<dbReference type="NCBIfam" id="NF007628">
    <property type="entry name" value="PRK10290.1"/>
    <property type="match status" value="1"/>
</dbReference>
<feature type="domain" description="Superoxide dismutase copper/zinc binding" evidence="4">
    <location>
        <begin position="41"/>
        <end position="173"/>
    </location>
</feature>
<feature type="chain" id="PRO_5023106264" description="Superoxide dismutase [Cu-Zn]" evidence="3">
    <location>
        <begin position="23"/>
        <end position="174"/>
    </location>
</feature>
<comment type="caution">
    <text evidence="5">The sequence shown here is derived from an EMBL/GenBank/DDBJ whole genome shotgun (WGS) entry which is preliminary data.</text>
</comment>
<accession>A0A5D3WKG5</accession>
<evidence type="ECO:0000313" key="5">
    <source>
        <dbReference type="EMBL" id="TYO98882.1"/>
    </source>
</evidence>
<comment type="similarity">
    <text evidence="1 2">Belongs to the Cu-Zn superoxide dismutase family.</text>
</comment>
<evidence type="ECO:0000259" key="4">
    <source>
        <dbReference type="Pfam" id="PF00080"/>
    </source>
</evidence>
<evidence type="ECO:0000256" key="2">
    <source>
        <dbReference type="RuleBase" id="RU000393"/>
    </source>
</evidence>
<evidence type="ECO:0000256" key="3">
    <source>
        <dbReference type="SAM" id="SignalP"/>
    </source>
</evidence>
<dbReference type="PANTHER" id="PTHR10003">
    <property type="entry name" value="SUPEROXIDE DISMUTASE CU-ZN -RELATED"/>
    <property type="match status" value="1"/>
</dbReference>
<dbReference type="InterPro" id="IPR018152">
    <property type="entry name" value="SOD_Cu/Zn_BS"/>
</dbReference>
<keyword evidence="3" id="KW-0732">Signal</keyword>
<name>A0A5D3WKG5_9BACT</name>
<comment type="cofactor">
    <cofactor evidence="2">
        <name>Zn(2+)</name>
        <dbReference type="ChEBI" id="CHEBI:29105"/>
    </cofactor>
    <text evidence="2">Binds 1 zinc ion per subunit.</text>
</comment>
<dbReference type="AlphaFoldDB" id="A0A5D3WKG5"/>
<evidence type="ECO:0000313" key="6">
    <source>
        <dbReference type="Proteomes" id="UP000324159"/>
    </source>
</evidence>
<proteinExistence type="inferred from homology"/>
<sequence length="174" mass="17852">MRTKLVIMLAGAFLAVAGSAFAGVIISMNLVDAGGIGQAVGTVTAEQTAYGVVFTPRLHGLEPGKHGLHVHRNPSCEPKEKDGRMVPALAAGGHYDPAGTGHHGPPWGDGHLGDLPVLTVDSNGRAGTPVLAPRLRLEDLQGRSLMIHAGGDNYSDQPEKLGGGGARMACGVVK</sequence>
<dbReference type="InterPro" id="IPR001424">
    <property type="entry name" value="SOD_Cu_Zn_dom"/>
</dbReference>
<keyword evidence="2" id="KW-0560">Oxidoreductase</keyword>
<comment type="cofactor">
    <cofactor evidence="2">
        <name>Cu cation</name>
        <dbReference type="ChEBI" id="CHEBI:23378"/>
    </cofactor>
    <text evidence="2">Binds 1 copper ion per subunit.</text>
</comment>
<dbReference type="GO" id="GO:0005507">
    <property type="term" value="F:copper ion binding"/>
    <property type="evidence" value="ECO:0007669"/>
    <property type="project" value="InterPro"/>
</dbReference>
<dbReference type="Pfam" id="PF00080">
    <property type="entry name" value="Sod_Cu"/>
    <property type="match status" value="1"/>
</dbReference>
<dbReference type="InterPro" id="IPR024134">
    <property type="entry name" value="SOD_Cu/Zn_/chaperone"/>
</dbReference>
<evidence type="ECO:0000256" key="1">
    <source>
        <dbReference type="ARBA" id="ARBA00010457"/>
    </source>
</evidence>
<keyword evidence="6" id="KW-1185">Reference proteome</keyword>
<dbReference type="EC" id="1.15.1.1" evidence="2"/>